<feature type="non-terminal residue" evidence="1">
    <location>
        <position position="1"/>
    </location>
</feature>
<name>A0A821DQX4_9BILA</name>
<dbReference type="EMBL" id="CAJOBO010016623">
    <property type="protein sequence ID" value="CAF4625450.1"/>
    <property type="molecule type" value="Genomic_DNA"/>
</dbReference>
<sequence>AHGNIENELLLQIPLKQAFASELHHNNLKIYADVAWVLTFFENLQRYSGLD</sequence>
<dbReference type="Proteomes" id="UP000663851">
    <property type="component" value="Unassembled WGS sequence"/>
</dbReference>
<comment type="caution">
    <text evidence="1">The sequence shown here is derived from an EMBL/GenBank/DDBJ whole genome shotgun (WGS) entry which is preliminary data.</text>
</comment>
<organism evidence="1 2">
    <name type="scientific">Rotaria socialis</name>
    <dbReference type="NCBI Taxonomy" id="392032"/>
    <lineage>
        <taxon>Eukaryota</taxon>
        <taxon>Metazoa</taxon>
        <taxon>Spiralia</taxon>
        <taxon>Gnathifera</taxon>
        <taxon>Rotifera</taxon>
        <taxon>Eurotatoria</taxon>
        <taxon>Bdelloidea</taxon>
        <taxon>Philodinida</taxon>
        <taxon>Philodinidae</taxon>
        <taxon>Rotaria</taxon>
    </lineage>
</organism>
<gene>
    <name evidence="1" type="ORF">HFQ381_LOCUS34509</name>
</gene>
<dbReference type="AlphaFoldDB" id="A0A821DQX4"/>
<evidence type="ECO:0000313" key="2">
    <source>
        <dbReference type="Proteomes" id="UP000663851"/>
    </source>
</evidence>
<accession>A0A821DQX4</accession>
<evidence type="ECO:0000313" key="1">
    <source>
        <dbReference type="EMBL" id="CAF4625450.1"/>
    </source>
</evidence>
<reference evidence="1" key="1">
    <citation type="submission" date="2021-02" db="EMBL/GenBank/DDBJ databases">
        <authorList>
            <person name="Nowell W R."/>
        </authorList>
    </citation>
    <scope>NUCLEOTIDE SEQUENCE</scope>
</reference>
<protein>
    <submittedName>
        <fullName evidence="1">Uncharacterized protein</fullName>
    </submittedName>
</protein>
<proteinExistence type="predicted"/>